<comment type="caution">
    <text evidence="5">The sequence shown here is derived from an EMBL/GenBank/DDBJ whole genome shotgun (WGS) entry which is preliminary data.</text>
</comment>
<evidence type="ECO:0000256" key="2">
    <source>
        <dbReference type="ARBA" id="ARBA00023163"/>
    </source>
</evidence>
<dbReference type="GO" id="GO:0000981">
    <property type="term" value="F:DNA-binding transcription factor activity, RNA polymerase II-specific"/>
    <property type="evidence" value="ECO:0007669"/>
    <property type="project" value="TreeGrafter"/>
</dbReference>
<dbReference type="EMBL" id="JAODUO010000153">
    <property type="protein sequence ID" value="KAK2187828.1"/>
    <property type="molecule type" value="Genomic_DNA"/>
</dbReference>
<dbReference type="GO" id="GO:0046983">
    <property type="term" value="F:protein dimerization activity"/>
    <property type="evidence" value="ECO:0007669"/>
    <property type="project" value="InterPro"/>
</dbReference>
<dbReference type="InterPro" id="IPR011598">
    <property type="entry name" value="bHLH_dom"/>
</dbReference>
<organism evidence="5 6">
    <name type="scientific">Ridgeia piscesae</name>
    <name type="common">Tubeworm</name>
    <dbReference type="NCBI Taxonomy" id="27915"/>
    <lineage>
        <taxon>Eukaryota</taxon>
        <taxon>Metazoa</taxon>
        <taxon>Spiralia</taxon>
        <taxon>Lophotrochozoa</taxon>
        <taxon>Annelida</taxon>
        <taxon>Polychaeta</taxon>
        <taxon>Sedentaria</taxon>
        <taxon>Canalipalpata</taxon>
        <taxon>Sabellida</taxon>
        <taxon>Siboglinidae</taxon>
        <taxon>Ridgeia</taxon>
    </lineage>
</organism>
<dbReference type="PROSITE" id="PS50888">
    <property type="entry name" value="BHLH"/>
    <property type="match status" value="1"/>
</dbReference>
<evidence type="ECO:0000313" key="5">
    <source>
        <dbReference type="EMBL" id="KAK2187828.1"/>
    </source>
</evidence>
<gene>
    <name evidence="5" type="ORF">NP493_153g06000</name>
</gene>
<dbReference type="PANTHER" id="PTHR23043:SF17">
    <property type="entry name" value="PROTEIN SIMILAR"/>
    <property type="match status" value="1"/>
</dbReference>
<keyword evidence="1" id="KW-0805">Transcription regulation</keyword>
<keyword evidence="3" id="KW-0539">Nucleus</keyword>
<dbReference type="FunFam" id="4.10.280.10:FF:000076">
    <property type="entry name" value="hypoxia-inducible factor 3-alpha isoform X1"/>
    <property type="match status" value="1"/>
</dbReference>
<dbReference type="Gene3D" id="4.10.280.10">
    <property type="entry name" value="Helix-loop-helix DNA-binding domain"/>
    <property type="match status" value="1"/>
</dbReference>
<dbReference type="CDD" id="cd11433">
    <property type="entry name" value="bHLH-PAS_HIF"/>
    <property type="match status" value="1"/>
</dbReference>
<evidence type="ECO:0000256" key="3">
    <source>
        <dbReference type="ARBA" id="ARBA00023242"/>
    </source>
</evidence>
<sequence>NTEKRKEKSRDAARSRRSKETEVFYQLAHQLPLPHNTSAQLDKASIMRLAISHLKLRELLGEVNDVKYSTTEMALHSKLDQQYLKALEGFFLIIAKEGDMMYLSENAAKYLGLTQGPSPNIGKHVGRVQNRDKFSVCDLYLTSVFVGD</sequence>
<evidence type="ECO:0000259" key="4">
    <source>
        <dbReference type="PROSITE" id="PS50888"/>
    </source>
</evidence>
<name>A0AAD9P464_RIDPI</name>
<proteinExistence type="predicted"/>
<dbReference type="GO" id="GO:0000977">
    <property type="term" value="F:RNA polymerase II transcription regulatory region sequence-specific DNA binding"/>
    <property type="evidence" value="ECO:0007669"/>
    <property type="project" value="TreeGrafter"/>
</dbReference>
<feature type="domain" description="BHLH" evidence="4">
    <location>
        <begin position="4"/>
        <end position="57"/>
    </location>
</feature>
<protein>
    <recommendedName>
        <fullName evidence="4">BHLH domain-containing protein</fullName>
    </recommendedName>
</protein>
<evidence type="ECO:0000256" key="1">
    <source>
        <dbReference type="ARBA" id="ARBA00023015"/>
    </source>
</evidence>
<dbReference type="SMART" id="SM00353">
    <property type="entry name" value="HLH"/>
    <property type="match status" value="1"/>
</dbReference>
<dbReference type="SUPFAM" id="SSF47459">
    <property type="entry name" value="HLH, helix-loop-helix DNA-binding domain"/>
    <property type="match status" value="1"/>
</dbReference>
<keyword evidence="6" id="KW-1185">Reference proteome</keyword>
<dbReference type="AlphaFoldDB" id="A0AAD9P464"/>
<dbReference type="GO" id="GO:0071456">
    <property type="term" value="P:cellular response to hypoxia"/>
    <property type="evidence" value="ECO:0007669"/>
    <property type="project" value="TreeGrafter"/>
</dbReference>
<dbReference type="PANTHER" id="PTHR23043">
    <property type="entry name" value="HYPOXIA-INDUCIBLE FACTOR 1 ALPHA"/>
    <property type="match status" value="1"/>
</dbReference>
<keyword evidence="2" id="KW-0804">Transcription</keyword>
<feature type="non-terminal residue" evidence="5">
    <location>
        <position position="1"/>
    </location>
</feature>
<accession>A0AAD9P464</accession>
<dbReference type="Gene3D" id="3.30.450.20">
    <property type="entry name" value="PAS domain"/>
    <property type="match status" value="1"/>
</dbReference>
<dbReference type="Proteomes" id="UP001209878">
    <property type="component" value="Unassembled WGS sequence"/>
</dbReference>
<dbReference type="InterPro" id="IPR036638">
    <property type="entry name" value="HLH_DNA-bd_sf"/>
</dbReference>
<dbReference type="Pfam" id="PF23171">
    <property type="entry name" value="bHLH_HIF1A"/>
    <property type="match status" value="1"/>
</dbReference>
<reference evidence="5" key="1">
    <citation type="journal article" date="2023" name="Mol. Biol. Evol.">
        <title>Third-Generation Sequencing Reveals the Adaptive Role of the Epigenome in Three Deep-Sea Polychaetes.</title>
        <authorList>
            <person name="Perez M."/>
            <person name="Aroh O."/>
            <person name="Sun Y."/>
            <person name="Lan Y."/>
            <person name="Juniper S.K."/>
            <person name="Young C.R."/>
            <person name="Angers B."/>
            <person name="Qian P.Y."/>
        </authorList>
    </citation>
    <scope>NUCLEOTIDE SEQUENCE</scope>
    <source>
        <strain evidence="5">R07B-5</strain>
    </source>
</reference>
<evidence type="ECO:0000313" key="6">
    <source>
        <dbReference type="Proteomes" id="UP001209878"/>
    </source>
</evidence>